<dbReference type="EMBL" id="BAABEY010000001">
    <property type="protein sequence ID" value="GAA4431708.1"/>
    <property type="molecule type" value="Genomic_DNA"/>
</dbReference>
<evidence type="ECO:0000256" key="1">
    <source>
        <dbReference type="SAM" id="Phobius"/>
    </source>
</evidence>
<proteinExistence type="predicted"/>
<name>A0ABP8LMD6_9BACT</name>
<evidence type="ECO:0000313" key="2">
    <source>
        <dbReference type="EMBL" id="GAA4431708.1"/>
    </source>
</evidence>
<feature type="transmembrane region" description="Helical" evidence="1">
    <location>
        <begin position="14"/>
        <end position="37"/>
    </location>
</feature>
<reference evidence="3" key="1">
    <citation type="journal article" date="2019" name="Int. J. Syst. Evol. Microbiol.">
        <title>The Global Catalogue of Microorganisms (GCM) 10K type strain sequencing project: providing services to taxonomists for standard genome sequencing and annotation.</title>
        <authorList>
            <consortium name="The Broad Institute Genomics Platform"/>
            <consortium name="The Broad Institute Genome Sequencing Center for Infectious Disease"/>
            <person name="Wu L."/>
            <person name="Ma J."/>
        </authorList>
    </citation>
    <scope>NUCLEOTIDE SEQUENCE [LARGE SCALE GENOMIC DNA]</scope>
    <source>
        <strain evidence="3">JCM 31920</strain>
    </source>
</reference>
<keyword evidence="1" id="KW-0472">Membrane</keyword>
<dbReference type="Proteomes" id="UP001501508">
    <property type="component" value="Unassembled WGS sequence"/>
</dbReference>
<dbReference type="RefSeq" id="WP_345026213.1">
    <property type="nucleotide sequence ID" value="NZ_BAABEY010000001.1"/>
</dbReference>
<comment type="caution">
    <text evidence="2">The sequence shown here is derived from an EMBL/GenBank/DDBJ whole genome shotgun (WGS) entry which is preliminary data.</text>
</comment>
<organism evidence="2 3">
    <name type="scientific">Ravibacter arvi</name>
    <dbReference type="NCBI Taxonomy" id="2051041"/>
    <lineage>
        <taxon>Bacteria</taxon>
        <taxon>Pseudomonadati</taxon>
        <taxon>Bacteroidota</taxon>
        <taxon>Cytophagia</taxon>
        <taxon>Cytophagales</taxon>
        <taxon>Spirosomataceae</taxon>
        <taxon>Ravibacter</taxon>
    </lineage>
</organism>
<keyword evidence="1" id="KW-1133">Transmembrane helix</keyword>
<gene>
    <name evidence="2" type="ORF">GCM10023091_02880</name>
</gene>
<evidence type="ECO:0000313" key="3">
    <source>
        <dbReference type="Proteomes" id="UP001501508"/>
    </source>
</evidence>
<protein>
    <submittedName>
        <fullName evidence="2">Uncharacterized protein</fullName>
    </submittedName>
</protein>
<keyword evidence="3" id="KW-1185">Reference proteome</keyword>
<keyword evidence="1" id="KW-0812">Transmembrane</keyword>
<accession>A0ABP8LMD6</accession>
<sequence>MGTLVKIFKIIGKIIGGILAAVVIITIAVSVFLFGLFKIRNISYTHVLEVTEEDRFVQGMYIPFEDMQSIRGFKISASGEAYQDCMLIVTYSNGRSSQYNSSSPTYRFFLPKGRMRIDEYSINFYNEQNVSVVVRGIDNDKEAMGNFRVKIR</sequence>